<evidence type="ECO:0000256" key="1">
    <source>
        <dbReference type="ARBA" id="ARBA00001947"/>
    </source>
</evidence>
<keyword evidence="10" id="KW-0482">Metalloprotease</keyword>
<dbReference type="Pfam" id="PF05193">
    <property type="entry name" value="Peptidase_M16_C"/>
    <property type="match status" value="1"/>
</dbReference>
<feature type="chain" id="PRO_5047232969" description="Protease 3" evidence="15">
    <location>
        <begin position="24"/>
        <end position="961"/>
    </location>
</feature>
<evidence type="ECO:0000313" key="21">
    <source>
        <dbReference type="Proteomes" id="UP001199659"/>
    </source>
</evidence>
<accession>A0ABY3SAW1</accession>
<keyword evidence="9" id="KW-0862">Zinc</keyword>
<dbReference type="EMBL" id="CP087880">
    <property type="protein sequence ID" value="UGS43746.1"/>
    <property type="molecule type" value="Genomic_DNA"/>
</dbReference>
<evidence type="ECO:0000256" key="13">
    <source>
        <dbReference type="ARBA" id="ARBA00033450"/>
    </source>
</evidence>
<dbReference type="Pfam" id="PF00675">
    <property type="entry name" value="Peptidase_M16"/>
    <property type="match status" value="1"/>
</dbReference>
<evidence type="ECO:0000259" key="19">
    <source>
        <dbReference type="Pfam" id="PF22456"/>
    </source>
</evidence>
<dbReference type="SUPFAM" id="SSF63411">
    <property type="entry name" value="LuxS/MPP-like metallohydrolase"/>
    <property type="match status" value="4"/>
</dbReference>
<evidence type="ECO:0000256" key="12">
    <source>
        <dbReference type="ARBA" id="ARBA00031184"/>
    </source>
</evidence>
<evidence type="ECO:0000259" key="18">
    <source>
        <dbReference type="Pfam" id="PF16187"/>
    </source>
</evidence>
<dbReference type="EC" id="3.4.24.55" evidence="4"/>
<dbReference type="InterPro" id="IPR011249">
    <property type="entry name" value="Metalloenz_LuxS/M16"/>
</dbReference>
<reference evidence="20 21" key="1">
    <citation type="journal article" date="2022" name="Int. J. Syst. Evol. Microbiol.">
        <title>Pseudocitrobacter corydidari sp. nov., isolated from the Asian emerald cockroach Corydidarum magnifica.</title>
        <authorList>
            <person name="Guzman J."/>
            <person name="Poehlein A."/>
            <person name="Glaeser S.P."/>
            <person name="Schwengers O."/>
            <person name="Blom J."/>
            <person name="Hollensteiner J."/>
            <person name="Kampfer P."/>
            <person name="Vilcinskas A."/>
        </authorList>
    </citation>
    <scope>NUCLEOTIDE SEQUENCE [LARGE SCALE GENOMIC DNA]</scope>
    <source>
        <strain evidence="20">G163CM</strain>
    </source>
</reference>
<feature type="domain" description="Peptidase M16 N-terminal" evidence="16">
    <location>
        <begin position="54"/>
        <end position="191"/>
    </location>
</feature>
<dbReference type="PROSITE" id="PS00143">
    <property type="entry name" value="INSULINASE"/>
    <property type="match status" value="1"/>
</dbReference>
<dbReference type="GO" id="GO:0006508">
    <property type="term" value="P:proteolysis"/>
    <property type="evidence" value="ECO:0007669"/>
    <property type="project" value="UniProtKB-KW"/>
</dbReference>
<keyword evidence="21" id="KW-1185">Reference proteome</keyword>
<gene>
    <name evidence="20" type="primary">ptrA</name>
    <name evidence="20" type="ORF">G163CM_45260</name>
</gene>
<evidence type="ECO:0000313" key="20">
    <source>
        <dbReference type="EMBL" id="UGS43746.1"/>
    </source>
</evidence>
<protein>
    <recommendedName>
        <fullName evidence="5">Protease 3</fullName>
        <ecNumber evidence="4">3.4.24.55</ecNumber>
    </recommendedName>
    <alternativeName>
        <fullName evidence="13">Pitrilysin</fullName>
    </alternativeName>
    <alternativeName>
        <fullName evidence="12">Protease III</fullName>
    </alternativeName>
    <alternativeName>
        <fullName evidence="11">Protease pi</fullName>
    </alternativeName>
</protein>
<feature type="signal peptide" evidence="15">
    <location>
        <begin position="1"/>
        <end position="23"/>
    </location>
</feature>
<keyword evidence="15" id="KW-0732">Signal</keyword>
<keyword evidence="7" id="KW-0479">Metal-binding</keyword>
<comment type="cofactor">
    <cofactor evidence="1">
        <name>Zn(2+)</name>
        <dbReference type="ChEBI" id="CHEBI:29105"/>
    </cofactor>
</comment>
<dbReference type="Pfam" id="PF22456">
    <property type="entry name" value="PqqF-like_C_4"/>
    <property type="match status" value="1"/>
</dbReference>
<dbReference type="RefSeq" id="WP_231826364.1">
    <property type="nucleotide sequence ID" value="NZ_CP087880.1"/>
</dbReference>
<evidence type="ECO:0000256" key="6">
    <source>
        <dbReference type="ARBA" id="ARBA00022670"/>
    </source>
</evidence>
<dbReference type="NCBIfam" id="NF011681">
    <property type="entry name" value="PRK15101.1"/>
    <property type="match status" value="1"/>
</dbReference>
<dbReference type="InterPro" id="IPR054734">
    <property type="entry name" value="PqqF-like_C_4"/>
</dbReference>
<evidence type="ECO:0000256" key="14">
    <source>
        <dbReference type="RuleBase" id="RU004447"/>
    </source>
</evidence>
<evidence type="ECO:0000256" key="4">
    <source>
        <dbReference type="ARBA" id="ARBA00012449"/>
    </source>
</evidence>
<feature type="domain" description="Peptidase M16 C-terminal" evidence="17">
    <location>
        <begin position="216"/>
        <end position="393"/>
    </location>
</feature>
<keyword evidence="8 20" id="KW-0378">Hydrolase</keyword>
<evidence type="ECO:0000256" key="15">
    <source>
        <dbReference type="SAM" id="SignalP"/>
    </source>
</evidence>
<evidence type="ECO:0000259" key="17">
    <source>
        <dbReference type="Pfam" id="PF05193"/>
    </source>
</evidence>
<evidence type="ECO:0000256" key="7">
    <source>
        <dbReference type="ARBA" id="ARBA00022723"/>
    </source>
</evidence>
<evidence type="ECO:0000256" key="5">
    <source>
        <dbReference type="ARBA" id="ARBA00017565"/>
    </source>
</evidence>
<name>A0ABY3SAW1_9ENTR</name>
<evidence type="ECO:0000256" key="3">
    <source>
        <dbReference type="ARBA" id="ARBA00007261"/>
    </source>
</evidence>
<dbReference type="InterPro" id="IPR050626">
    <property type="entry name" value="Peptidase_M16"/>
</dbReference>
<dbReference type="Gene3D" id="3.30.830.10">
    <property type="entry name" value="Metalloenzyme, LuxS/M16 peptidase-like"/>
    <property type="match status" value="4"/>
</dbReference>
<keyword evidence="6 20" id="KW-0645">Protease</keyword>
<organism evidence="20 21">
    <name type="scientific">Pseudocitrobacter corydidari</name>
    <dbReference type="NCBI Taxonomy" id="2891570"/>
    <lineage>
        <taxon>Bacteria</taxon>
        <taxon>Pseudomonadati</taxon>
        <taxon>Pseudomonadota</taxon>
        <taxon>Gammaproteobacteria</taxon>
        <taxon>Enterobacterales</taxon>
        <taxon>Enterobacteriaceae</taxon>
        <taxon>Pseudocitrobacter</taxon>
    </lineage>
</organism>
<sequence length="961" mass="107391">MPRSIWLSVVVLITALWAPISQADTGWQPVQETIRKSEKDPRHYQAIKLDNGMVVLLVSDPQAVKSLSALVVPVGSLQDPEVHPGLAHFLEHMTLMGSKMYPQPDSLAEYLKMHGGSHNASTAPYRTAFYLEVENDALQGAVDRLADAIASPKLDKKYVERERNAVNAELTMARSRDGMRMAQVSAETINPAHPGSRFSGGNLETLSDKPGSPVHQALLAFRDQYYSANLMKAVIYSNKPLPELAQMAAQTYGRVPNKSITVPQIDVPVVTDAQKGVLIHYVPALPRKVLRVEFRIDNNTAQFRSKTDELVTYMIGNRSPGTLSDWLQNQGLVEGIRADSDPVVNGNSGVLAISATLTDKGLAHRDEVVAAIFSYLNLLREKGIDKRYFDELAHVLDLDFRYPSINRDMGYVEWLADTMIRVPVQHTLDAVNIADQFDAQAVKARLAMMTPQNARVWYISEKEPHNKTAYFVNAPYQVDKISAQTFTEWQQKAETISLKLPELNPYIPDDFTLIKPEKSYTHPELVIDEPTLRLVYMPSHYFASEPKADVTLILRNPKAMDSARNQVMFALNDYLAGISLDQLSNQAAVGGISFSTGANNGLMLNANGYTQRLPQLFDALLQGYFSYQTTEEQLAQAKSWYAQMMDSADKGKAYEQAIMPVQMLSQVPYFQREERRALLPSITLQEVMAYRDRLKTNARPEFMVIGNLSKEASSTLAHNIQTQLGAKGTEWCRNKDVLIDKKQSAIFEKAGPSTDSALAAVFAPVNADEASTSATSAVLAQIVQPWFYTQLRTEEQLGYAVFAFSMNVGRQWGMGFLLQSSDKQPAFLWERFKAFFPTAEAKLRAMKPEEFAQIQQAVIAQMVQAPQTLSEEASQLSKDFDRGNMAFDSRDKVVAQIKLLTPLKVANFFHQTVVEPQGMTVLSQVSGSDNGKQDYAHPEGWKVWQSISELQQTLPLRRENE</sequence>
<evidence type="ECO:0000256" key="8">
    <source>
        <dbReference type="ARBA" id="ARBA00022801"/>
    </source>
</evidence>
<dbReference type="InterPro" id="IPR032632">
    <property type="entry name" value="Peptidase_M16_M"/>
</dbReference>
<evidence type="ECO:0000259" key="16">
    <source>
        <dbReference type="Pfam" id="PF00675"/>
    </source>
</evidence>
<dbReference type="InterPro" id="IPR011765">
    <property type="entry name" value="Pept_M16_N"/>
</dbReference>
<evidence type="ECO:0000256" key="11">
    <source>
        <dbReference type="ARBA" id="ARBA00029597"/>
    </source>
</evidence>
<dbReference type="GO" id="GO:0004222">
    <property type="term" value="F:metalloendopeptidase activity"/>
    <property type="evidence" value="ECO:0007669"/>
    <property type="project" value="UniProtKB-EC"/>
</dbReference>
<evidence type="ECO:0000256" key="2">
    <source>
        <dbReference type="ARBA" id="ARBA00002184"/>
    </source>
</evidence>
<dbReference type="Pfam" id="PF16187">
    <property type="entry name" value="Peptidase_M16_M"/>
    <property type="match status" value="1"/>
</dbReference>
<comment type="function">
    <text evidence="2">Endopeptidase that degrades small peptides of less than 7 kDa, such as glucagon and insulin.</text>
</comment>
<proteinExistence type="inferred from homology"/>
<dbReference type="InterPro" id="IPR007863">
    <property type="entry name" value="Peptidase_M16_C"/>
</dbReference>
<comment type="similarity">
    <text evidence="3 14">Belongs to the peptidase M16 family.</text>
</comment>
<dbReference type="InterPro" id="IPR001431">
    <property type="entry name" value="Pept_M16_Zn_BS"/>
</dbReference>
<dbReference type="PANTHER" id="PTHR43690:SF18">
    <property type="entry name" value="INSULIN-DEGRADING ENZYME-RELATED"/>
    <property type="match status" value="1"/>
</dbReference>
<feature type="domain" description="Peptidase M16 middle/third" evidence="18">
    <location>
        <begin position="400"/>
        <end position="675"/>
    </location>
</feature>
<feature type="domain" description="Coenzyme PQQ synthesis protein F-like C-terminal lobe" evidence="19">
    <location>
        <begin position="778"/>
        <end position="876"/>
    </location>
</feature>
<evidence type="ECO:0000256" key="10">
    <source>
        <dbReference type="ARBA" id="ARBA00023049"/>
    </source>
</evidence>
<dbReference type="PANTHER" id="PTHR43690">
    <property type="entry name" value="NARDILYSIN"/>
    <property type="match status" value="1"/>
</dbReference>
<evidence type="ECO:0000256" key="9">
    <source>
        <dbReference type="ARBA" id="ARBA00022833"/>
    </source>
</evidence>
<dbReference type="Proteomes" id="UP001199659">
    <property type="component" value="Chromosome"/>
</dbReference>